<feature type="compositionally biased region" description="Low complexity" evidence="1">
    <location>
        <begin position="175"/>
        <end position="185"/>
    </location>
</feature>
<feature type="region of interest" description="Disordered" evidence="1">
    <location>
        <begin position="282"/>
        <end position="314"/>
    </location>
</feature>
<feature type="compositionally biased region" description="Low complexity" evidence="1">
    <location>
        <begin position="81"/>
        <end position="93"/>
    </location>
</feature>
<accession>B7FV86</accession>
<feature type="region of interest" description="Disordered" evidence="1">
    <location>
        <begin position="1"/>
        <end position="191"/>
    </location>
</feature>
<evidence type="ECO:0000313" key="3">
    <source>
        <dbReference type="Proteomes" id="UP000000759"/>
    </source>
</evidence>
<dbReference type="InParanoid" id="B7FV86"/>
<organism evidence="2 3">
    <name type="scientific">Phaeodactylum tricornutum (strain CCAP 1055/1)</name>
    <dbReference type="NCBI Taxonomy" id="556484"/>
    <lineage>
        <taxon>Eukaryota</taxon>
        <taxon>Sar</taxon>
        <taxon>Stramenopiles</taxon>
        <taxon>Ochrophyta</taxon>
        <taxon>Bacillariophyta</taxon>
        <taxon>Bacillariophyceae</taxon>
        <taxon>Bacillariophycidae</taxon>
        <taxon>Naviculales</taxon>
        <taxon>Phaeodactylaceae</taxon>
        <taxon>Phaeodactylum</taxon>
    </lineage>
</organism>
<dbReference type="PaxDb" id="2850-Phatr45002"/>
<proteinExistence type="predicted"/>
<dbReference type="GeneID" id="7199670"/>
<evidence type="ECO:0000256" key="1">
    <source>
        <dbReference type="SAM" id="MobiDB-lite"/>
    </source>
</evidence>
<gene>
    <name evidence="2" type="ORF">PHATRDRAFT_45002</name>
</gene>
<protein>
    <submittedName>
        <fullName evidence="2">Uncharacterized protein</fullName>
    </submittedName>
</protein>
<feature type="compositionally biased region" description="Polar residues" evidence="1">
    <location>
        <begin position="8"/>
        <end position="22"/>
    </location>
</feature>
<evidence type="ECO:0000313" key="2">
    <source>
        <dbReference type="EMBL" id="EEC49580.1"/>
    </source>
</evidence>
<feature type="compositionally biased region" description="Polar residues" evidence="1">
    <location>
        <begin position="208"/>
        <end position="227"/>
    </location>
</feature>
<reference evidence="2 3" key="1">
    <citation type="journal article" date="2008" name="Nature">
        <title>The Phaeodactylum genome reveals the evolutionary history of diatom genomes.</title>
        <authorList>
            <person name="Bowler C."/>
            <person name="Allen A.E."/>
            <person name="Badger J.H."/>
            <person name="Grimwood J."/>
            <person name="Jabbari K."/>
            <person name="Kuo A."/>
            <person name="Maheswari U."/>
            <person name="Martens C."/>
            <person name="Maumus F."/>
            <person name="Otillar R.P."/>
            <person name="Rayko E."/>
            <person name="Salamov A."/>
            <person name="Vandepoele K."/>
            <person name="Beszteri B."/>
            <person name="Gruber A."/>
            <person name="Heijde M."/>
            <person name="Katinka M."/>
            <person name="Mock T."/>
            <person name="Valentin K."/>
            <person name="Verret F."/>
            <person name="Berges J.A."/>
            <person name="Brownlee C."/>
            <person name="Cadoret J.P."/>
            <person name="Chiovitti A."/>
            <person name="Choi C.J."/>
            <person name="Coesel S."/>
            <person name="De Martino A."/>
            <person name="Detter J.C."/>
            <person name="Durkin C."/>
            <person name="Falciatore A."/>
            <person name="Fournet J."/>
            <person name="Haruta M."/>
            <person name="Huysman M.J."/>
            <person name="Jenkins B.D."/>
            <person name="Jiroutova K."/>
            <person name="Jorgensen R.E."/>
            <person name="Joubert Y."/>
            <person name="Kaplan A."/>
            <person name="Kroger N."/>
            <person name="Kroth P.G."/>
            <person name="La Roche J."/>
            <person name="Lindquist E."/>
            <person name="Lommer M."/>
            <person name="Martin-Jezequel V."/>
            <person name="Lopez P.J."/>
            <person name="Lucas S."/>
            <person name="Mangogna M."/>
            <person name="McGinnis K."/>
            <person name="Medlin L.K."/>
            <person name="Montsant A."/>
            <person name="Oudot-Le Secq M.P."/>
            <person name="Napoli C."/>
            <person name="Obornik M."/>
            <person name="Parker M.S."/>
            <person name="Petit J.L."/>
            <person name="Porcel B.M."/>
            <person name="Poulsen N."/>
            <person name="Robison M."/>
            <person name="Rychlewski L."/>
            <person name="Rynearson T.A."/>
            <person name="Schmutz J."/>
            <person name="Shapiro H."/>
            <person name="Siaut M."/>
            <person name="Stanley M."/>
            <person name="Sussman M.R."/>
            <person name="Taylor A.R."/>
            <person name="Vardi A."/>
            <person name="von Dassow P."/>
            <person name="Vyverman W."/>
            <person name="Willis A."/>
            <person name="Wyrwicz L.S."/>
            <person name="Rokhsar D.S."/>
            <person name="Weissenbach J."/>
            <person name="Armbrust E.V."/>
            <person name="Green B.R."/>
            <person name="Van de Peer Y."/>
            <person name="Grigoriev I.V."/>
        </authorList>
    </citation>
    <scope>NUCLEOTIDE SEQUENCE [LARGE SCALE GENOMIC DNA]</scope>
    <source>
        <strain evidence="2 3">CCAP 1055/1</strain>
    </source>
</reference>
<keyword evidence="3" id="KW-1185">Reference proteome</keyword>
<feature type="region of interest" description="Disordered" evidence="1">
    <location>
        <begin position="393"/>
        <end position="420"/>
    </location>
</feature>
<feature type="region of interest" description="Disordered" evidence="1">
    <location>
        <begin position="208"/>
        <end position="238"/>
    </location>
</feature>
<dbReference type="RefSeq" id="XP_002178882.1">
    <property type="nucleotide sequence ID" value="XM_002178846.1"/>
</dbReference>
<name>B7FV86_PHATC</name>
<dbReference type="SUPFAM" id="SSF101447">
    <property type="entry name" value="Formin homology 2 domain (FH2 domain)"/>
    <property type="match status" value="1"/>
</dbReference>
<dbReference type="Proteomes" id="UP000000759">
    <property type="component" value="Chromosome 5"/>
</dbReference>
<dbReference type="AlphaFoldDB" id="B7FV86"/>
<dbReference type="EMBL" id="CM000608">
    <property type="protein sequence ID" value="EEC49580.1"/>
    <property type="molecule type" value="Genomic_DNA"/>
</dbReference>
<reference evidence="3" key="2">
    <citation type="submission" date="2008-08" db="EMBL/GenBank/DDBJ databases">
        <authorList>
            <consortium name="Diatom Consortium"/>
            <person name="Grigoriev I."/>
            <person name="Grimwood J."/>
            <person name="Kuo A."/>
            <person name="Otillar R.P."/>
            <person name="Salamov A."/>
            <person name="Detter J.C."/>
            <person name="Lindquist E."/>
            <person name="Shapiro H."/>
            <person name="Lucas S."/>
            <person name="Glavina del Rio T."/>
            <person name="Pitluck S."/>
            <person name="Rokhsar D."/>
            <person name="Bowler C."/>
        </authorList>
    </citation>
    <scope>GENOME REANNOTATION</scope>
    <source>
        <strain evidence="3">CCAP 1055/1</strain>
    </source>
</reference>
<dbReference type="HOGENOM" id="CLU_405726_0_0_1"/>
<feature type="compositionally biased region" description="Low complexity" evidence="1">
    <location>
        <begin position="50"/>
        <end position="65"/>
    </location>
</feature>
<dbReference type="KEGG" id="pti:PHATRDRAFT_45002"/>
<feature type="compositionally biased region" description="Polar residues" evidence="1">
    <location>
        <begin position="395"/>
        <end position="409"/>
    </location>
</feature>
<sequence length="678" mass="74447">MKSPYPTPESSQTMMWTPSPKASVTDWPCPDTDPLTSDEASFVPNPSPFDPFTTDTATTTPVSSVKRLTERFEAILPKPATPHTTRTPSRSSAPPAPVKLPRHAYVPAPAPTVPVESAPQDEPLSWTPAPFLGEPSLYHPVAQTPVTPHIPASRGVPPPPPPPPPPPAWFQPIQAPSSVSSVAVPDEPPQFRQLEMISAPEEAQYYQHATTTESVVDSVAEDSQTGDADSPNDDFAPAESTFFTETFGSVFDRIPDSSTTSGVSQMMNSLWKKDRVGLANESFQTELQQTHGDETDRKARVSPSSKSVGFSEASPEIHYVASSGTSLRSLDSKNRQSRRNVTKKGSVWAQGSVFVQEMYEQVLKTTTATGEIDDSMPPSVEKLLSFFSCDRGTVNHDSSSKSTTPTVPHSISKEDSNTEASFTDLIKEKPTPAAKTAPIDWPQDFGFASGLSEVMRKNSHEDTPYDESVTPRKNNTAELLDLDWAVPPPANRDFEHHDHFSARSDPFVPRAIAARRTSSAPVKTKDPFWKNLEDPCDSPTDVVSGEINRKDRNVVRANLATKFSPPPPLPRNETLSAFGIVESFSVRNSSEETYPDPSFALDDFADEEDCLFVIPPQLTNSRSLPHVRRNHVHLLEQEDDPFTRHSNLHLLEQEDADYETLSSGPSFSPAFVDAQFSF</sequence>
<feature type="compositionally biased region" description="Pro residues" evidence="1">
    <location>
        <begin position="156"/>
        <end position="169"/>
    </location>
</feature>